<keyword evidence="3" id="KW-1185">Reference proteome</keyword>
<dbReference type="Proteomes" id="UP000683360">
    <property type="component" value="Unassembled WGS sequence"/>
</dbReference>
<dbReference type="OrthoDB" id="5988554at2759"/>
<comment type="caution">
    <text evidence="2">The sequence shown here is derived from an EMBL/GenBank/DDBJ whole genome shotgun (WGS) entry which is preliminary data.</text>
</comment>
<proteinExistence type="predicted"/>
<evidence type="ECO:0000259" key="1">
    <source>
        <dbReference type="SMART" id="SM01126"/>
    </source>
</evidence>
<name>A0A8S3R353_MYTED</name>
<evidence type="ECO:0000313" key="3">
    <source>
        <dbReference type="Proteomes" id="UP000683360"/>
    </source>
</evidence>
<evidence type="ECO:0000313" key="2">
    <source>
        <dbReference type="EMBL" id="CAG2202136.1"/>
    </source>
</evidence>
<dbReference type="EMBL" id="CAJPWZ010000877">
    <property type="protein sequence ID" value="CAG2202136.1"/>
    <property type="molecule type" value="Genomic_DNA"/>
</dbReference>
<dbReference type="AlphaFoldDB" id="A0A8S3R353"/>
<dbReference type="InterPro" id="IPR024445">
    <property type="entry name" value="Tnp_ISXO2-like"/>
</dbReference>
<gene>
    <name evidence="2" type="ORF">MEDL_16733</name>
</gene>
<reference evidence="2" key="1">
    <citation type="submission" date="2021-03" db="EMBL/GenBank/DDBJ databases">
        <authorList>
            <person name="Bekaert M."/>
        </authorList>
    </citation>
    <scope>NUCLEOTIDE SEQUENCE</scope>
</reference>
<dbReference type="PANTHER" id="PTHR47163:SF2">
    <property type="entry name" value="SI:DKEY-17M8.2"/>
    <property type="match status" value="1"/>
</dbReference>
<sequence length="383" mass="44639">MSRDAGRQQHRVNVPAETPSQYWKRAMFIPFLDYLIQELARRLVSNEDRFSAQYLISTKPYINDLNVNNVAQIREEVERWIVRWDIAADPKASTRKLCQCQKSVYRKYSSTVQNDEVEIDESLFGRKVKYNIGKPSGTIIWIFGLIERASHKLVNYPVNNRSVNTLVPLIQKHVKLGYRIYSDSWAPYQTLNQIENFTFLSEHKVVVDGLYNEKDEIILSVNKLKFPLRKVVSDEEQADTAQNLCSKALSFTETFGLKPIKVDCKSESGLNVSFKLGENNEPKYSYEKIEAEDKEALKQILFLLDKFCISDAAFHELSMLVDDMPRKYMIVQCRDDINKIYHIERLPGNKPGAMINLNSEIERMLKYQISKIQLLINFKLIFW</sequence>
<organism evidence="2 3">
    <name type="scientific">Mytilus edulis</name>
    <name type="common">Blue mussel</name>
    <dbReference type="NCBI Taxonomy" id="6550"/>
    <lineage>
        <taxon>Eukaryota</taxon>
        <taxon>Metazoa</taxon>
        <taxon>Spiralia</taxon>
        <taxon>Lophotrochozoa</taxon>
        <taxon>Mollusca</taxon>
        <taxon>Bivalvia</taxon>
        <taxon>Autobranchia</taxon>
        <taxon>Pteriomorphia</taxon>
        <taxon>Mytilida</taxon>
        <taxon>Mytiloidea</taxon>
        <taxon>Mytilidae</taxon>
        <taxon>Mytilinae</taxon>
        <taxon>Mytilus</taxon>
    </lineage>
</organism>
<accession>A0A8S3R353</accession>
<dbReference type="PANTHER" id="PTHR47163">
    <property type="entry name" value="DDE_TNP_IS1595 DOMAIN-CONTAINING PROTEIN"/>
    <property type="match status" value="1"/>
</dbReference>
<feature type="domain" description="ISXO2-like transposase" evidence="1">
    <location>
        <begin position="112"/>
        <end position="234"/>
    </location>
</feature>
<dbReference type="Pfam" id="PF12762">
    <property type="entry name" value="DDE_Tnp_IS1595"/>
    <property type="match status" value="1"/>
</dbReference>
<dbReference type="SMART" id="SM01126">
    <property type="entry name" value="DDE_Tnp_IS1595"/>
    <property type="match status" value="1"/>
</dbReference>
<protein>
    <recommendedName>
        <fullName evidence="1">ISXO2-like transposase domain-containing protein</fullName>
    </recommendedName>
</protein>
<dbReference type="InterPro" id="IPR053164">
    <property type="entry name" value="IS1016-like_transposase"/>
</dbReference>